<reference evidence="4" key="1">
    <citation type="journal article" date="2019" name="Int. J. Syst. Evol. Microbiol.">
        <title>The Global Catalogue of Microorganisms (GCM) 10K type strain sequencing project: providing services to taxonomists for standard genome sequencing and annotation.</title>
        <authorList>
            <consortium name="The Broad Institute Genomics Platform"/>
            <consortium name="The Broad Institute Genome Sequencing Center for Infectious Disease"/>
            <person name="Wu L."/>
            <person name="Ma J."/>
        </authorList>
    </citation>
    <scope>NUCLEOTIDE SEQUENCE [LARGE SCALE GENOMIC DNA]</scope>
    <source>
        <strain evidence="4">CGMCC 1.15475</strain>
    </source>
</reference>
<evidence type="ECO:0000256" key="1">
    <source>
        <dbReference type="ARBA" id="ARBA00008645"/>
    </source>
</evidence>
<gene>
    <name evidence="3" type="ORF">ACFSDB_01325</name>
</gene>
<keyword evidence="4" id="KW-1185">Reference proteome</keyword>
<proteinExistence type="inferred from homology"/>
<sequence length="266" mass="30268">MLEQIVKRNNVKLLGHGRQVLVFGHGFGCDQYVWSEIAPAFEDKYRVVLFDYVGSGKSDKSAYSTERYGTLHGYKQDLLELCDALEFENIVFVGHSVSSMIGMLASIERPELMDKLVMIGPSPFYMNEDGYYGGFERTDINELLDMMELNYKEWAKYLAPVVMQNEDRPELAQEFEQILCSNDPVIARQFAEVTFTSDVREELEKVSVPTLILQPQFDAIAPPEVGRFVHSRIDGSELIVMEAMGHNPHISDAEETIAHIQAFLDR</sequence>
<name>A0ABW4QDV7_9BACL</name>
<evidence type="ECO:0000313" key="3">
    <source>
        <dbReference type="EMBL" id="MFD1861543.1"/>
    </source>
</evidence>
<comment type="similarity">
    <text evidence="1">Belongs to the AB hydrolase superfamily.</text>
</comment>
<organism evidence="3 4">
    <name type="scientific">Planococcus chinensis</name>
    <dbReference type="NCBI Taxonomy" id="272917"/>
    <lineage>
        <taxon>Bacteria</taxon>
        <taxon>Bacillati</taxon>
        <taxon>Bacillota</taxon>
        <taxon>Bacilli</taxon>
        <taxon>Bacillales</taxon>
        <taxon>Caryophanaceae</taxon>
        <taxon>Planococcus</taxon>
    </lineage>
</organism>
<accession>A0ABW4QDV7</accession>
<feature type="domain" description="AB hydrolase-1" evidence="2">
    <location>
        <begin position="20"/>
        <end position="252"/>
    </location>
</feature>
<dbReference type="GO" id="GO:0016787">
    <property type="term" value="F:hydrolase activity"/>
    <property type="evidence" value="ECO:0007669"/>
    <property type="project" value="UniProtKB-KW"/>
</dbReference>
<dbReference type="Proteomes" id="UP001597273">
    <property type="component" value="Unassembled WGS sequence"/>
</dbReference>
<evidence type="ECO:0000313" key="4">
    <source>
        <dbReference type="Proteomes" id="UP001597273"/>
    </source>
</evidence>
<dbReference type="RefSeq" id="WP_204891442.1">
    <property type="nucleotide sequence ID" value="NZ_JBHUFW010000002.1"/>
</dbReference>
<dbReference type="PRINTS" id="PR00111">
    <property type="entry name" value="ABHYDROLASE"/>
</dbReference>
<evidence type="ECO:0000259" key="2">
    <source>
        <dbReference type="Pfam" id="PF00561"/>
    </source>
</evidence>
<dbReference type="Gene3D" id="3.40.50.1820">
    <property type="entry name" value="alpha/beta hydrolase"/>
    <property type="match status" value="1"/>
</dbReference>
<comment type="caution">
    <text evidence="3">The sequence shown here is derived from an EMBL/GenBank/DDBJ whole genome shotgun (WGS) entry which is preliminary data.</text>
</comment>
<dbReference type="SUPFAM" id="SSF53474">
    <property type="entry name" value="alpha/beta-Hydrolases"/>
    <property type="match status" value="1"/>
</dbReference>
<protein>
    <submittedName>
        <fullName evidence="3">Alpha/beta fold hydrolase</fullName>
    </submittedName>
</protein>
<dbReference type="EMBL" id="JBHUFW010000002">
    <property type="protein sequence ID" value="MFD1861543.1"/>
    <property type="molecule type" value="Genomic_DNA"/>
</dbReference>
<dbReference type="Pfam" id="PF00561">
    <property type="entry name" value="Abhydrolase_1"/>
    <property type="match status" value="1"/>
</dbReference>
<dbReference type="InterPro" id="IPR029058">
    <property type="entry name" value="AB_hydrolase_fold"/>
</dbReference>
<keyword evidence="3" id="KW-0378">Hydrolase</keyword>
<dbReference type="InterPro" id="IPR000073">
    <property type="entry name" value="AB_hydrolase_1"/>
</dbReference>
<dbReference type="PANTHER" id="PTHR43039">
    <property type="entry name" value="ESTERASE-RELATED"/>
    <property type="match status" value="1"/>
</dbReference>